<evidence type="ECO:0000313" key="11">
    <source>
        <dbReference type="Proteomes" id="UP001164286"/>
    </source>
</evidence>
<evidence type="ECO:0000256" key="8">
    <source>
        <dbReference type="SAM" id="MobiDB-lite"/>
    </source>
</evidence>
<proteinExistence type="inferred from homology"/>
<keyword evidence="4" id="KW-0560">Oxidoreductase</keyword>
<evidence type="ECO:0000256" key="7">
    <source>
        <dbReference type="ARBA" id="ARBA00024327"/>
    </source>
</evidence>
<feature type="domain" description="Phosphoadenosine phosphosulphate reductase" evidence="9">
    <location>
        <begin position="46"/>
        <end position="223"/>
    </location>
</feature>
<evidence type="ECO:0000256" key="2">
    <source>
        <dbReference type="ARBA" id="ARBA00022490"/>
    </source>
</evidence>
<dbReference type="GeneID" id="77731094"/>
<dbReference type="HAMAP" id="MF_00063">
    <property type="entry name" value="CysH"/>
    <property type="match status" value="1"/>
</dbReference>
<keyword evidence="3" id="KW-0479">Metal-binding</keyword>
<dbReference type="Gene3D" id="3.40.50.620">
    <property type="entry name" value="HUPs"/>
    <property type="match status" value="1"/>
</dbReference>
<sequence length="276" mass="30751">MSQAGPSDDLRPQFTSEELQKINAELDGKSPQDILRWAVDNVRGLYQTTAFGLTGLAALDMLSKISLERNETHLVPLIFLDTLHHFPQSVELSQTAADNYLAPLHTYTPPGVSTQAEFTAKYGDKLWESDEASYDYLVKVEPAARAYAELGVKAVITGRRRSQGADRAELRVVEVDERGLIKINPLIFWSFKEVKDYIDKEGVPYNPLLDQGYRSIGDVHSTALPDPSQADAGERSGRWQGKSKTECGLHSNYFEMKQRFEQKQAGEEASAVEGKA</sequence>
<keyword evidence="5" id="KW-0408">Iron</keyword>
<dbReference type="InterPro" id="IPR004511">
    <property type="entry name" value="PAPS/APS_Rdtase"/>
</dbReference>
<dbReference type="Pfam" id="PF01507">
    <property type="entry name" value="PAPS_reduct"/>
    <property type="match status" value="1"/>
</dbReference>
<dbReference type="SUPFAM" id="SSF52402">
    <property type="entry name" value="Adenine nucleotide alpha hydrolases-like"/>
    <property type="match status" value="1"/>
</dbReference>
<dbReference type="PANTHER" id="PTHR46509">
    <property type="entry name" value="PHOSPHOADENOSINE PHOSPHOSULFATE REDUCTASE"/>
    <property type="match status" value="1"/>
</dbReference>
<dbReference type="GO" id="GO:0051536">
    <property type="term" value="F:iron-sulfur cluster binding"/>
    <property type="evidence" value="ECO:0007669"/>
    <property type="project" value="UniProtKB-KW"/>
</dbReference>
<organism evidence="10 11">
    <name type="scientific">Dioszegia hungarica</name>
    <dbReference type="NCBI Taxonomy" id="4972"/>
    <lineage>
        <taxon>Eukaryota</taxon>
        <taxon>Fungi</taxon>
        <taxon>Dikarya</taxon>
        <taxon>Basidiomycota</taxon>
        <taxon>Agaricomycotina</taxon>
        <taxon>Tremellomycetes</taxon>
        <taxon>Tremellales</taxon>
        <taxon>Bulleribasidiaceae</taxon>
        <taxon>Dioszegia</taxon>
    </lineage>
</organism>
<dbReference type="FunFam" id="3.40.50.620:FF:000136">
    <property type="entry name" value="Probable phosphoadenosine phosphosulfate reductase"/>
    <property type="match status" value="1"/>
</dbReference>
<accession>A0AA38HF77</accession>
<dbReference type="GO" id="GO:0046872">
    <property type="term" value="F:metal ion binding"/>
    <property type="evidence" value="ECO:0007669"/>
    <property type="project" value="UniProtKB-KW"/>
</dbReference>
<feature type="region of interest" description="Disordered" evidence="8">
    <location>
        <begin position="219"/>
        <end position="245"/>
    </location>
</feature>
<dbReference type="GO" id="GO:0004604">
    <property type="term" value="F:phosphoadenylyl-sulfate reductase (thioredoxin) activity"/>
    <property type="evidence" value="ECO:0007669"/>
    <property type="project" value="InterPro"/>
</dbReference>
<dbReference type="InterPro" id="IPR014729">
    <property type="entry name" value="Rossmann-like_a/b/a_fold"/>
</dbReference>
<evidence type="ECO:0000256" key="3">
    <source>
        <dbReference type="ARBA" id="ARBA00022723"/>
    </source>
</evidence>
<evidence type="ECO:0000259" key="9">
    <source>
        <dbReference type="Pfam" id="PF01507"/>
    </source>
</evidence>
<dbReference type="GO" id="GO:0019379">
    <property type="term" value="P:sulfate assimilation, phosphoadenylyl sulfate reduction by phosphoadenylyl-sulfate reductase (thioredoxin)"/>
    <property type="evidence" value="ECO:0007669"/>
    <property type="project" value="InterPro"/>
</dbReference>
<evidence type="ECO:0000256" key="1">
    <source>
        <dbReference type="ARBA" id="ARBA00009732"/>
    </source>
</evidence>
<keyword evidence="11" id="KW-1185">Reference proteome</keyword>
<comment type="similarity">
    <text evidence="1">Belongs to the PAPS reductase family. CysH subfamily.</text>
</comment>
<name>A0AA38HF77_9TREE</name>
<dbReference type="AlphaFoldDB" id="A0AA38HF77"/>
<dbReference type="PANTHER" id="PTHR46509:SF1">
    <property type="entry name" value="PHOSPHOADENOSINE PHOSPHOSULFATE REDUCTASE"/>
    <property type="match status" value="1"/>
</dbReference>
<dbReference type="Proteomes" id="UP001164286">
    <property type="component" value="Unassembled WGS sequence"/>
</dbReference>
<dbReference type="NCBIfam" id="TIGR02057">
    <property type="entry name" value="PAPS_reductase"/>
    <property type="match status" value="1"/>
</dbReference>
<keyword evidence="2" id="KW-0963">Cytoplasm</keyword>
<dbReference type="GO" id="GO:0005737">
    <property type="term" value="C:cytoplasm"/>
    <property type="evidence" value="ECO:0007669"/>
    <property type="project" value="TreeGrafter"/>
</dbReference>
<evidence type="ECO:0000256" key="5">
    <source>
        <dbReference type="ARBA" id="ARBA00023004"/>
    </source>
</evidence>
<keyword evidence="6" id="KW-0411">Iron-sulfur</keyword>
<dbReference type="RefSeq" id="XP_052947618.1">
    <property type="nucleotide sequence ID" value="XM_053091889.1"/>
</dbReference>
<gene>
    <name evidence="10" type="ORF">MKK02DRAFT_42215</name>
</gene>
<dbReference type="InterPro" id="IPR011800">
    <property type="entry name" value="PAPS_reductase_CysH"/>
</dbReference>
<evidence type="ECO:0000256" key="6">
    <source>
        <dbReference type="ARBA" id="ARBA00023014"/>
    </source>
</evidence>
<reference evidence="10" key="1">
    <citation type="journal article" date="2022" name="G3 (Bethesda)">
        <title>High quality genome of the basidiomycete yeast Dioszegia hungarica PDD-24b-2 isolated from cloud water.</title>
        <authorList>
            <person name="Jarrige D."/>
            <person name="Haridas S."/>
            <person name="Bleykasten-Grosshans C."/>
            <person name="Joly M."/>
            <person name="Nadalig T."/>
            <person name="Sancelme M."/>
            <person name="Vuilleumier S."/>
            <person name="Grigoriev I.V."/>
            <person name="Amato P."/>
            <person name="Bringel F."/>
        </authorList>
    </citation>
    <scope>NUCLEOTIDE SEQUENCE</scope>
    <source>
        <strain evidence="10">PDD-24b-2</strain>
    </source>
</reference>
<dbReference type="InterPro" id="IPR002500">
    <property type="entry name" value="PAPS_reduct_dom"/>
</dbReference>
<evidence type="ECO:0000256" key="4">
    <source>
        <dbReference type="ARBA" id="ARBA00023002"/>
    </source>
</evidence>
<comment type="pathway">
    <text evidence="7">Sulfur metabolism; hydrogen sulfide biosynthesis; sulfite from sulfate.</text>
</comment>
<dbReference type="NCBIfam" id="TIGR00434">
    <property type="entry name" value="cysH"/>
    <property type="match status" value="1"/>
</dbReference>
<comment type="caution">
    <text evidence="10">The sequence shown here is derived from an EMBL/GenBank/DDBJ whole genome shotgun (WGS) entry which is preliminary data.</text>
</comment>
<dbReference type="CDD" id="cd23945">
    <property type="entry name" value="PAPS_reductase"/>
    <property type="match status" value="1"/>
</dbReference>
<dbReference type="PIRSF" id="PIRSF000857">
    <property type="entry name" value="PAPS_reductase"/>
    <property type="match status" value="1"/>
</dbReference>
<dbReference type="NCBIfam" id="NF002537">
    <property type="entry name" value="PRK02090.1"/>
    <property type="match status" value="1"/>
</dbReference>
<protein>
    <recommendedName>
        <fullName evidence="9">Phosphoadenosine phosphosulphate reductase domain-containing protein</fullName>
    </recommendedName>
</protein>
<feature type="compositionally biased region" description="Basic and acidic residues" evidence="8">
    <location>
        <begin position="232"/>
        <end position="245"/>
    </location>
</feature>
<evidence type="ECO:0000313" key="10">
    <source>
        <dbReference type="EMBL" id="KAI9637841.1"/>
    </source>
</evidence>
<dbReference type="EMBL" id="JAKWFO010000003">
    <property type="protein sequence ID" value="KAI9637841.1"/>
    <property type="molecule type" value="Genomic_DNA"/>
</dbReference>